<dbReference type="EMBL" id="DS989874">
    <property type="protein sequence ID" value="EDX71315.1"/>
    <property type="molecule type" value="Genomic_DNA"/>
</dbReference>
<evidence type="ECO:0000313" key="3">
    <source>
        <dbReference type="Proteomes" id="UP000003835"/>
    </source>
</evidence>
<reference evidence="2 3" key="1">
    <citation type="submission" date="2008-07" db="EMBL/GenBank/DDBJ databases">
        <authorList>
            <person name="Tandeau de Marsac N."/>
            <person name="Ferriera S."/>
            <person name="Johnson J."/>
            <person name="Kravitz S."/>
            <person name="Beeson K."/>
            <person name="Sutton G."/>
            <person name="Rogers Y.-H."/>
            <person name="Friedman R."/>
            <person name="Frazier M."/>
            <person name="Venter J.C."/>
        </authorList>
    </citation>
    <scope>NUCLEOTIDE SEQUENCE [LARGE SCALE GENOMIC DNA]</scope>
    <source>
        <strain evidence="2 3">PCC 7420</strain>
    </source>
</reference>
<dbReference type="GO" id="GO:0003677">
    <property type="term" value="F:DNA binding"/>
    <property type="evidence" value="ECO:0007669"/>
    <property type="project" value="UniProtKB-KW"/>
</dbReference>
<dbReference type="Pfam" id="PF04313">
    <property type="entry name" value="HSDR_N"/>
    <property type="match status" value="1"/>
</dbReference>
<dbReference type="GO" id="GO:0005524">
    <property type="term" value="F:ATP binding"/>
    <property type="evidence" value="ECO:0007669"/>
    <property type="project" value="UniProtKB-KW"/>
</dbReference>
<feature type="domain" description="Restriction endonuclease type I HsdR N-terminal" evidence="1">
    <location>
        <begin position="107"/>
        <end position="169"/>
    </location>
</feature>
<dbReference type="GO" id="GO:0009307">
    <property type="term" value="P:DNA restriction-modification system"/>
    <property type="evidence" value="ECO:0007669"/>
    <property type="project" value="UniProtKB-KW"/>
</dbReference>
<dbReference type="GO" id="GO:0009035">
    <property type="term" value="F:type I site-specific deoxyribonuclease activity"/>
    <property type="evidence" value="ECO:0007669"/>
    <property type="project" value="UniProtKB-EC"/>
</dbReference>
<evidence type="ECO:0000313" key="2">
    <source>
        <dbReference type="EMBL" id="EDX71315.1"/>
    </source>
</evidence>
<dbReference type="HOGENOM" id="CLU_090272_0_0_3"/>
<dbReference type="eggNOG" id="COG4096">
    <property type="taxonomic scope" value="Bacteria"/>
</dbReference>
<organism evidence="2 3">
    <name type="scientific">Coleofasciculus chthonoplastes PCC 7420</name>
    <dbReference type="NCBI Taxonomy" id="118168"/>
    <lineage>
        <taxon>Bacteria</taxon>
        <taxon>Bacillati</taxon>
        <taxon>Cyanobacteriota</taxon>
        <taxon>Cyanophyceae</taxon>
        <taxon>Coleofasciculales</taxon>
        <taxon>Coleofasciculaceae</taxon>
        <taxon>Coleofasciculus</taxon>
    </lineage>
</organism>
<keyword evidence="3" id="KW-1185">Reference proteome</keyword>
<dbReference type="Gene3D" id="3.90.1570.30">
    <property type="match status" value="1"/>
</dbReference>
<gene>
    <name evidence="2" type="ORF">MC7420_3430</name>
</gene>
<proteinExistence type="predicted"/>
<sequence length="211" mass="24579">MAQVIQASELTLHDVKEKFNLQRVEDEQFFPEWQNDLPQATDAEKQWLDRVKANFLYLAEYPMHEEIVKMVVLSPLLSLANFYSYPFRPVAEKPVEIVFEDEAETLRGRIDVLVLHQTLWITVIEAKRKQLNVLEGIPQALFYMMNRPTIREPLFGFITNGSEFVYLKLMQQDSPRYGLSRLFSLINPGNDLYTVLGVLKRLGEVVNSTKR</sequence>
<dbReference type="RefSeq" id="WP_006105846.1">
    <property type="nucleotide sequence ID" value="NZ_DS989874.1"/>
</dbReference>
<name>B4W3E3_9CYAN</name>
<dbReference type="InterPro" id="IPR007409">
    <property type="entry name" value="Restrct_endonuc_type1_HsdR_N"/>
</dbReference>
<dbReference type="AlphaFoldDB" id="B4W3E3"/>
<evidence type="ECO:0000259" key="1">
    <source>
        <dbReference type="Pfam" id="PF04313"/>
    </source>
</evidence>
<dbReference type="OrthoDB" id="511707at2"/>
<accession>B4W3E3</accession>
<dbReference type="Proteomes" id="UP000003835">
    <property type="component" value="Unassembled WGS sequence"/>
</dbReference>
<protein>
    <submittedName>
        <fullName evidence="2">Type I restriction enzyme R protein N terminal domain protein</fullName>
    </submittedName>
</protein>